<organism evidence="1">
    <name type="scientific">bioreactor metagenome</name>
    <dbReference type="NCBI Taxonomy" id="1076179"/>
    <lineage>
        <taxon>unclassified sequences</taxon>
        <taxon>metagenomes</taxon>
        <taxon>ecological metagenomes</taxon>
    </lineage>
</organism>
<sequence length="146" mass="16817">MFQLRTNHHIVIARLLHFRAGKCHRAGQVCDSLVKETTNDGYIGSIERPHRFSPVHWFNVVDLHSHISGRVRSVKFGDDHVLCFAQTFECGFGADRQIHLSCGEFCQSIESCLQICLPVFQQEVGRWSQRCRIKTGHEDVTRLLDR</sequence>
<gene>
    <name evidence="1" type="ORF">SDC9_168029</name>
</gene>
<reference evidence="1" key="1">
    <citation type="submission" date="2019-08" db="EMBL/GenBank/DDBJ databases">
        <authorList>
            <person name="Kucharzyk K."/>
            <person name="Murdoch R.W."/>
            <person name="Higgins S."/>
            <person name="Loffler F."/>
        </authorList>
    </citation>
    <scope>NUCLEOTIDE SEQUENCE</scope>
</reference>
<accession>A0A645G407</accession>
<comment type="caution">
    <text evidence="1">The sequence shown here is derived from an EMBL/GenBank/DDBJ whole genome shotgun (WGS) entry which is preliminary data.</text>
</comment>
<dbReference type="AlphaFoldDB" id="A0A645G407"/>
<dbReference type="EMBL" id="VSSQ01068461">
    <property type="protein sequence ID" value="MPN20650.1"/>
    <property type="molecule type" value="Genomic_DNA"/>
</dbReference>
<proteinExistence type="predicted"/>
<name>A0A645G407_9ZZZZ</name>
<evidence type="ECO:0000313" key="1">
    <source>
        <dbReference type="EMBL" id="MPN20650.1"/>
    </source>
</evidence>
<protein>
    <submittedName>
        <fullName evidence="1">Uncharacterized protein</fullName>
    </submittedName>
</protein>